<accession>H9G724</accession>
<dbReference type="InParanoid" id="H9G724"/>
<dbReference type="CDD" id="cd00771">
    <property type="entry name" value="ThrRS_core"/>
    <property type="match status" value="1"/>
</dbReference>
<evidence type="ECO:0000256" key="8">
    <source>
        <dbReference type="ARBA" id="ARBA00022946"/>
    </source>
</evidence>
<keyword evidence="6" id="KW-0067">ATP-binding</keyword>
<keyword evidence="7" id="KW-0648">Protein biosynthesis</keyword>
<dbReference type="FunFam" id="3.40.50.800:FF:000003">
    <property type="entry name" value="Threonine--tRNA ligase 2, cytoplasmic"/>
    <property type="match status" value="1"/>
</dbReference>
<dbReference type="Bgee" id="ENSACAG00000003076">
    <property type="expression patterns" value="Expressed in skeletal muscle tissue and 13 other cell types or tissues"/>
</dbReference>
<evidence type="ECO:0000259" key="13">
    <source>
        <dbReference type="PROSITE" id="PS50862"/>
    </source>
</evidence>
<dbReference type="SUPFAM" id="SSF55681">
    <property type="entry name" value="Class II aaRS and biotin synthetases"/>
    <property type="match status" value="1"/>
</dbReference>
<dbReference type="Gene3D" id="3.30.930.10">
    <property type="entry name" value="Bira Bifunctional Protein, Domain 2"/>
    <property type="match status" value="1"/>
</dbReference>
<comment type="catalytic activity">
    <reaction evidence="12">
        <text>tRNA(Thr) + L-threonine + ATP = L-threonyl-tRNA(Thr) + AMP + diphosphate + H(+)</text>
        <dbReference type="Rhea" id="RHEA:24624"/>
        <dbReference type="Rhea" id="RHEA-COMP:9670"/>
        <dbReference type="Rhea" id="RHEA-COMP:9704"/>
        <dbReference type="ChEBI" id="CHEBI:15378"/>
        <dbReference type="ChEBI" id="CHEBI:30616"/>
        <dbReference type="ChEBI" id="CHEBI:33019"/>
        <dbReference type="ChEBI" id="CHEBI:57926"/>
        <dbReference type="ChEBI" id="CHEBI:78442"/>
        <dbReference type="ChEBI" id="CHEBI:78534"/>
        <dbReference type="ChEBI" id="CHEBI:456215"/>
        <dbReference type="EC" id="6.1.1.3"/>
    </reaction>
</comment>
<evidence type="ECO:0000256" key="5">
    <source>
        <dbReference type="ARBA" id="ARBA00022741"/>
    </source>
</evidence>
<name>H9G724_ANOCA</name>
<dbReference type="Pfam" id="PF02824">
    <property type="entry name" value="TGS"/>
    <property type="match status" value="1"/>
</dbReference>
<dbReference type="InterPro" id="IPR036621">
    <property type="entry name" value="Anticodon-bd_dom_sf"/>
</dbReference>
<dbReference type="Pfam" id="PF03129">
    <property type="entry name" value="HGTP_anticodon"/>
    <property type="match status" value="1"/>
</dbReference>
<dbReference type="HAMAP" id="MF_00184">
    <property type="entry name" value="Thr_tRNA_synth"/>
    <property type="match status" value="1"/>
</dbReference>
<evidence type="ECO:0000256" key="12">
    <source>
        <dbReference type="ARBA" id="ARBA00049515"/>
    </source>
</evidence>
<protein>
    <recommendedName>
        <fullName evidence="3">threonine--tRNA ligase</fullName>
        <ecNumber evidence="3">6.1.1.3</ecNumber>
    </recommendedName>
    <alternativeName>
        <fullName evidence="11">Threonyl-tRNA synthetase</fullName>
    </alternativeName>
</protein>
<reference evidence="15" key="1">
    <citation type="submission" date="2009-12" db="EMBL/GenBank/DDBJ databases">
        <title>The Genome Sequence of Anolis carolinensis (Green Anole Lizard).</title>
        <authorList>
            <consortium name="The Genome Sequencing Platform"/>
            <person name="Di Palma F."/>
            <person name="Alfoldi J."/>
            <person name="Heiman D."/>
            <person name="Young S."/>
            <person name="Grabherr M."/>
            <person name="Johnson J."/>
            <person name="Lander E.S."/>
            <person name="Lindblad-Toh K."/>
        </authorList>
    </citation>
    <scope>NUCLEOTIDE SEQUENCE [LARGE SCALE GENOMIC DNA]</scope>
    <source>
        <strain evidence="15">JBL SC #1</strain>
    </source>
</reference>
<evidence type="ECO:0000256" key="6">
    <source>
        <dbReference type="ARBA" id="ARBA00022840"/>
    </source>
</evidence>
<dbReference type="GO" id="GO:0005759">
    <property type="term" value="C:mitochondrial matrix"/>
    <property type="evidence" value="ECO:0007669"/>
    <property type="project" value="UniProtKB-SubCell"/>
</dbReference>
<dbReference type="eggNOG" id="KOG1637">
    <property type="taxonomic scope" value="Eukaryota"/>
</dbReference>
<dbReference type="PANTHER" id="PTHR11451">
    <property type="entry name" value="THREONINE-TRNA LIGASE"/>
    <property type="match status" value="1"/>
</dbReference>
<dbReference type="GeneTree" id="ENSGT00940000159348"/>
<feature type="domain" description="Aminoacyl-transfer RNA synthetases class-II family profile" evidence="13">
    <location>
        <begin position="320"/>
        <end position="560"/>
    </location>
</feature>
<dbReference type="NCBIfam" id="TIGR00418">
    <property type="entry name" value="thrS"/>
    <property type="match status" value="1"/>
</dbReference>
<dbReference type="SUPFAM" id="SSF55186">
    <property type="entry name" value="ThrRS/AlaRS common domain"/>
    <property type="match status" value="1"/>
</dbReference>
<dbReference type="CDD" id="cd01667">
    <property type="entry name" value="TGS_ThrRS"/>
    <property type="match status" value="1"/>
</dbReference>
<organism evidence="15 16">
    <name type="scientific">Anolis carolinensis</name>
    <name type="common">Green anole</name>
    <name type="synonym">American chameleon</name>
    <dbReference type="NCBI Taxonomy" id="28377"/>
    <lineage>
        <taxon>Eukaryota</taxon>
        <taxon>Metazoa</taxon>
        <taxon>Chordata</taxon>
        <taxon>Craniata</taxon>
        <taxon>Vertebrata</taxon>
        <taxon>Euteleostomi</taxon>
        <taxon>Lepidosauria</taxon>
        <taxon>Squamata</taxon>
        <taxon>Bifurcata</taxon>
        <taxon>Unidentata</taxon>
        <taxon>Episquamata</taxon>
        <taxon>Toxicofera</taxon>
        <taxon>Iguania</taxon>
        <taxon>Dactyloidae</taxon>
        <taxon>Anolis</taxon>
    </lineage>
</organism>
<dbReference type="PANTHER" id="PTHR11451:SF36">
    <property type="entry name" value="THREONINE--TRNA LIGASE 1, CYTOPLASMIC"/>
    <property type="match status" value="1"/>
</dbReference>
<dbReference type="InterPro" id="IPR018163">
    <property type="entry name" value="Thr/Ala-tRNA-synth_IIc_edit"/>
</dbReference>
<dbReference type="SUPFAM" id="SSF81271">
    <property type="entry name" value="TGS-like"/>
    <property type="match status" value="1"/>
</dbReference>
<dbReference type="InterPro" id="IPR004095">
    <property type="entry name" value="TGS"/>
</dbReference>
<evidence type="ECO:0000256" key="2">
    <source>
        <dbReference type="ARBA" id="ARBA00008226"/>
    </source>
</evidence>
<dbReference type="EC" id="6.1.1.3" evidence="3"/>
<keyword evidence="4" id="KW-0436">Ligase</keyword>
<evidence type="ECO:0000256" key="4">
    <source>
        <dbReference type="ARBA" id="ARBA00022598"/>
    </source>
</evidence>
<dbReference type="CDD" id="cd00860">
    <property type="entry name" value="ThrRS_anticodon"/>
    <property type="match status" value="1"/>
</dbReference>
<dbReference type="InterPro" id="IPR002320">
    <property type="entry name" value="Thr-tRNA-ligase_IIa"/>
</dbReference>
<dbReference type="GO" id="GO:0005737">
    <property type="term" value="C:cytoplasm"/>
    <property type="evidence" value="ECO:0000318"/>
    <property type="project" value="GO_Central"/>
</dbReference>
<dbReference type="FunFam" id="3.10.20.30:FF:000006">
    <property type="entry name" value="Threonine--tRNA ligase, cytoplasmic"/>
    <property type="match status" value="1"/>
</dbReference>
<keyword evidence="16" id="KW-1185">Reference proteome</keyword>
<evidence type="ECO:0000313" key="16">
    <source>
        <dbReference type="Proteomes" id="UP000001646"/>
    </source>
</evidence>
<dbReference type="FunFam" id="3.30.930.10:FF:000039">
    <property type="entry name" value="Threonyl-tRNA synthetase, mitochondrial"/>
    <property type="match status" value="1"/>
</dbReference>
<dbReference type="Gene3D" id="3.40.50.800">
    <property type="entry name" value="Anticodon-binding domain"/>
    <property type="match status" value="1"/>
</dbReference>
<evidence type="ECO:0000256" key="3">
    <source>
        <dbReference type="ARBA" id="ARBA00013163"/>
    </source>
</evidence>
<dbReference type="HOGENOM" id="CLU_008554_0_1_1"/>
<dbReference type="GO" id="GO:0006435">
    <property type="term" value="P:threonyl-tRNA aminoacylation"/>
    <property type="evidence" value="ECO:0000318"/>
    <property type="project" value="GO_Central"/>
</dbReference>
<dbReference type="InterPro" id="IPR012675">
    <property type="entry name" value="Beta-grasp_dom_sf"/>
</dbReference>
<evidence type="ECO:0000259" key="14">
    <source>
        <dbReference type="PROSITE" id="PS51880"/>
    </source>
</evidence>
<evidence type="ECO:0000256" key="11">
    <source>
        <dbReference type="ARBA" id="ARBA00031900"/>
    </source>
</evidence>
<dbReference type="Gene3D" id="3.10.20.30">
    <property type="match status" value="1"/>
</dbReference>
<dbReference type="GO" id="GO:0005524">
    <property type="term" value="F:ATP binding"/>
    <property type="evidence" value="ECO:0007669"/>
    <property type="project" value="UniProtKB-KW"/>
</dbReference>
<sequence length="674" mass="77568">MLFLRPWVGKSRLCRFFGARALPAHVAERLALYEQLKATAEERRAEWALKEQRPIRISLPDGETLEGEARRTTPYQVALRISQSRAKGAVAARVNGTLHDLDRPLEEDASLEFVDFDARDGQALFWHSSAHILGGAAERFYGALLCHGPSTEHGFFYDMYMDGERTVSGKDLPALQEICQDIIEEQCPFERLEVSREDLMQLFKHNKFKLRIISEKVRTPTAIVYRCGTSIDLCRGPHVRHTGEIRALKLLKNASAYWKGDPSQETLQRIYGISFPSSAQLTEWERTQEEAARRDHRRIGKEQELFFFHELSPGSCFFLPKGAHIYTTLVDFIKSEYLKRGFSEVITPNIFNSKLWETSGHWQHYEENMFSFRLEGETFALKPMNCPGHCLMFGHRPRSWRELPLRLADFGVLHRNEPSGALSGLTRVRRFQQDDAHIFCAMDQLEGEIRSCLDFLQAVYSVFGFTLRFYLSTRPEKFLGEIHLWDQAELVDIQIKDALGRFHQCATIQLDFQMPIRFDLSYTSKEGATPERPVMIHRAVLGSVERMMAVLAENYGGKWPFWLSPSQIMVIPVGPDAESYAHEIHQTFHQAGFTTDVDLDPGTTLNRKIRNAQLAQYNFQFVVGRKEMSNRTLNVRSRDGHRHGERDFNAVLDRLKELRETRAKNAEELFGADS</sequence>
<dbReference type="Ensembl" id="ENSACAT00000003088.3">
    <property type="protein sequence ID" value="ENSACAP00000003011.3"/>
    <property type="gene ID" value="ENSACAG00000003076.3"/>
</dbReference>
<keyword evidence="8" id="KW-0809">Transit peptide</keyword>
<dbReference type="InterPro" id="IPR002314">
    <property type="entry name" value="aa-tRNA-synt_IIb"/>
</dbReference>
<dbReference type="InterPro" id="IPR012676">
    <property type="entry name" value="TGS-like"/>
</dbReference>
<evidence type="ECO:0000256" key="9">
    <source>
        <dbReference type="ARBA" id="ARBA00023128"/>
    </source>
</evidence>
<dbReference type="Proteomes" id="UP000001646">
    <property type="component" value="Unplaced"/>
</dbReference>
<dbReference type="Pfam" id="PF07973">
    <property type="entry name" value="tRNA_SAD"/>
    <property type="match status" value="1"/>
</dbReference>
<dbReference type="Gene3D" id="3.30.980.10">
    <property type="entry name" value="Threonyl-trna Synthetase, Chain A, domain 2"/>
    <property type="match status" value="1"/>
</dbReference>
<dbReference type="SUPFAM" id="SSF52954">
    <property type="entry name" value="Class II aaRS ABD-related"/>
    <property type="match status" value="1"/>
</dbReference>
<reference evidence="15" key="2">
    <citation type="submission" date="2025-08" db="UniProtKB">
        <authorList>
            <consortium name="Ensembl"/>
        </authorList>
    </citation>
    <scope>IDENTIFICATION</scope>
</reference>
<dbReference type="InterPro" id="IPR004154">
    <property type="entry name" value="Anticodon-bd"/>
</dbReference>
<dbReference type="InterPro" id="IPR012947">
    <property type="entry name" value="tRNA_SAD"/>
</dbReference>
<dbReference type="AlphaFoldDB" id="H9G724"/>
<evidence type="ECO:0000256" key="10">
    <source>
        <dbReference type="ARBA" id="ARBA00023146"/>
    </source>
</evidence>
<dbReference type="InterPro" id="IPR045864">
    <property type="entry name" value="aa-tRNA-synth_II/BPL/LPL"/>
</dbReference>
<dbReference type="Pfam" id="PF00587">
    <property type="entry name" value="tRNA-synt_2b"/>
    <property type="match status" value="1"/>
</dbReference>
<keyword evidence="9" id="KW-0496">Mitochondrion</keyword>
<dbReference type="SMART" id="SM00863">
    <property type="entry name" value="tRNA_SAD"/>
    <property type="match status" value="1"/>
</dbReference>
<evidence type="ECO:0000256" key="7">
    <source>
        <dbReference type="ARBA" id="ARBA00022917"/>
    </source>
</evidence>
<comment type="subcellular location">
    <subcellularLocation>
        <location evidence="1">Mitochondrion matrix</location>
    </subcellularLocation>
</comment>
<dbReference type="PROSITE" id="PS51880">
    <property type="entry name" value="TGS"/>
    <property type="match status" value="1"/>
</dbReference>
<dbReference type="InterPro" id="IPR033728">
    <property type="entry name" value="ThrRS_core"/>
</dbReference>
<evidence type="ECO:0000256" key="1">
    <source>
        <dbReference type="ARBA" id="ARBA00004305"/>
    </source>
</evidence>
<dbReference type="FunFam" id="3.30.980.10:FF:000003">
    <property type="entry name" value="Threonine--tRNA ligase, cytoplasmic"/>
    <property type="match status" value="1"/>
</dbReference>
<dbReference type="STRING" id="28377.ENSACAP00000003011"/>
<reference evidence="15" key="3">
    <citation type="submission" date="2025-09" db="UniProtKB">
        <authorList>
            <consortium name="Ensembl"/>
        </authorList>
    </citation>
    <scope>IDENTIFICATION</scope>
</reference>
<feature type="domain" description="TGS" evidence="14">
    <location>
        <begin position="53"/>
        <end position="115"/>
    </location>
</feature>
<dbReference type="InterPro" id="IPR047246">
    <property type="entry name" value="ThrRS_anticodon"/>
</dbReference>
<proteinExistence type="inferred from homology"/>
<dbReference type="PRINTS" id="PR01047">
    <property type="entry name" value="TRNASYNTHTHR"/>
</dbReference>
<dbReference type="GO" id="GO:0004829">
    <property type="term" value="F:threonine-tRNA ligase activity"/>
    <property type="evidence" value="ECO:0000318"/>
    <property type="project" value="GO_Central"/>
</dbReference>
<keyword evidence="5" id="KW-0547">Nucleotide-binding</keyword>
<dbReference type="PROSITE" id="PS50862">
    <property type="entry name" value="AA_TRNA_LIGASE_II"/>
    <property type="match status" value="1"/>
</dbReference>
<evidence type="ECO:0000313" key="15">
    <source>
        <dbReference type="Ensembl" id="ENSACAP00000003011.3"/>
    </source>
</evidence>
<keyword evidence="10" id="KW-0030">Aminoacyl-tRNA synthetase</keyword>
<comment type="similarity">
    <text evidence="2">Belongs to the class-II aminoacyl-tRNA synthetase family.</text>
</comment>
<dbReference type="InterPro" id="IPR006195">
    <property type="entry name" value="aa-tRNA-synth_II"/>
</dbReference>